<name>R2QCV2_9ENTE</name>
<dbReference type="Pfam" id="PF01408">
    <property type="entry name" value="GFO_IDH_MocA"/>
    <property type="match status" value="1"/>
</dbReference>
<feature type="domain" description="Gfo/Idh/MocA-like oxidoreductase C-terminal" evidence="3">
    <location>
        <begin position="137"/>
        <end position="340"/>
    </location>
</feature>
<evidence type="ECO:0008006" key="6">
    <source>
        <dbReference type="Google" id="ProtNLM"/>
    </source>
</evidence>
<proteinExistence type="inferred from homology"/>
<dbReference type="PANTHER" id="PTHR43708">
    <property type="entry name" value="CONSERVED EXPRESSED OXIDOREDUCTASE (EUROFUNG)"/>
    <property type="match status" value="1"/>
</dbReference>
<dbReference type="Pfam" id="PF02894">
    <property type="entry name" value="GFO_IDH_MocA_C"/>
    <property type="match status" value="1"/>
</dbReference>
<dbReference type="AlphaFoldDB" id="R2QCV2"/>
<evidence type="ECO:0000259" key="2">
    <source>
        <dbReference type="Pfam" id="PF01408"/>
    </source>
</evidence>
<evidence type="ECO:0000256" key="1">
    <source>
        <dbReference type="ARBA" id="ARBA00010928"/>
    </source>
</evidence>
<dbReference type="Proteomes" id="UP000013782">
    <property type="component" value="Unassembled WGS sequence"/>
</dbReference>
<dbReference type="HOGENOM" id="CLU_023194_19_1_9"/>
<keyword evidence="5" id="KW-1185">Reference proteome</keyword>
<accession>R2QCV2</accession>
<comment type="similarity">
    <text evidence="1">Belongs to the Gfo/Idh/MocA family.</text>
</comment>
<dbReference type="Gene3D" id="3.40.50.720">
    <property type="entry name" value="NAD(P)-binding Rossmann-like Domain"/>
    <property type="match status" value="1"/>
</dbReference>
<dbReference type="Gene3D" id="3.30.360.10">
    <property type="entry name" value="Dihydrodipicolinate Reductase, domain 2"/>
    <property type="match status" value="1"/>
</dbReference>
<dbReference type="InterPro" id="IPR036291">
    <property type="entry name" value="NAD(P)-bd_dom_sf"/>
</dbReference>
<gene>
    <name evidence="4" type="ORF">UAU_01992</name>
</gene>
<feature type="domain" description="Gfo/Idh/MocA-like oxidoreductase N-terminal" evidence="2">
    <location>
        <begin position="4"/>
        <end position="123"/>
    </location>
</feature>
<evidence type="ECO:0000259" key="3">
    <source>
        <dbReference type="Pfam" id="PF02894"/>
    </source>
</evidence>
<sequence>MLVIAYIGFGNSVCQYHLPYVAVRQEKMKVKYIYRREEDRVGDLDRESWYPEIAFTSSIEEVMQDPEVNLIVVNTPDQFHVAYTKMALECGKNVLTEKPFAMTAAEAKDVFALAKEKGLLAMANQNRRFDADMRTVRKVIESGVLGQLIEVESHYDYYRPEIADHKGMGVLYGLAVHPIDQIVGEFGVPEKLVYDVRSIDNPGISDDYYDIDLFYPKGLKAIVKTSYYVKLDYPSFIIHGKKGSFLMPSFGHNSSKEKPNGPYPLPTEEYSEKFWGTLSYIDQEGQEVNMKVPVEKGDYGIIYDNIVAVLDGSAEKIVKDEEVVAVLEIIEAATKAAKEAGECKLVY</sequence>
<dbReference type="eggNOG" id="COG0673">
    <property type="taxonomic scope" value="Bacteria"/>
</dbReference>
<evidence type="ECO:0000313" key="4">
    <source>
        <dbReference type="EMBL" id="EOH94257.1"/>
    </source>
</evidence>
<dbReference type="GO" id="GO:0000166">
    <property type="term" value="F:nucleotide binding"/>
    <property type="evidence" value="ECO:0007669"/>
    <property type="project" value="InterPro"/>
</dbReference>
<dbReference type="SUPFAM" id="SSF51735">
    <property type="entry name" value="NAD(P)-binding Rossmann-fold domains"/>
    <property type="match status" value="1"/>
</dbReference>
<protein>
    <recommendedName>
        <fullName evidence="6">Oxidoreductase</fullName>
    </recommendedName>
</protein>
<dbReference type="InterPro" id="IPR004104">
    <property type="entry name" value="Gfo/Idh/MocA-like_OxRdtase_C"/>
</dbReference>
<dbReference type="PANTHER" id="PTHR43708:SF7">
    <property type="entry name" value="OXIDOREDUCTASE"/>
    <property type="match status" value="1"/>
</dbReference>
<comment type="caution">
    <text evidence="4">The sequence shown here is derived from an EMBL/GenBank/DDBJ whole genome shotgun (WGS) entry which is preliminary data.</text>
</comment>
<organism evidence="4 5">
    <name type="scientific">Enterococcus pallens ATCC BAA-351</name>
    <dbReference type="NCBI Taxonomy" id="1158607"/>
    <lineage>
        <taxon>Bacteria</taxon>
        <taxon>Bacillati</taxon>
        <taxon>Bacillota</taxon>
        <taxon>Bacilli</taxon>
        <taxon>Lactobacillales</taxon>
        <taxon>Enterococcaceae</taxon>
        <taxon>Enterococcus</taxon>
    </lineage>
</organism>
<dbReference type="EMBL" id="AJAQ01000015">
    <property type="protein sequence ID" value="EOH94257.1"/>
    <property type="molecule type" value="Genomic_DNA"/>
</dbReference>
<reference evidence="4 5" key="1">
    <citation type="submission" date="2013-02" db="EMBL/GenBank/DDBJ databases">
        <title>The Genome Sequence of Enterococcus pallens BAA-351.</title>
        <authorList>
            <consortium name="The Broad Institute Genome Sequencing Platform"/>
            <consortium name="The Broad Institute Genome Sequencing Center for Infectious Disease"/>
            <person name="Earl A.M."/>
            <person name="Gilmore M.S."/>
            <person name="Lebreton F."/>
            <person name="Walker B."/>
            <person name="Young S.K."/>
            <person name="Zeng Q."/>
            <person name="Gargeya S."/>
            <person name="Fitzgerald M."/>
            <person name="Haas B."/>
            <person name="Abouelleil A."/>
            <person name="Alvarado L."/>
            <person name="Arachchi H.M."/>
            <person name="Berlin A.M."/>
            <person name="Chapman S.B."/>
            <person name="Dewar J."/>
            <person name="Goldberg J."/>
            <person name="Griggs A."/>
            <person name="Gujja S."/>
            <person name="Hansen M."/>
            <person name="Howarth C."/>
            <person name="Imamovic A."/>
            <person name="Larimer J."/>
            <person name="McCowan C."/>
            <person name="Murphy C."/>
            <person name="Neiman D."/>
            <person name="Pearson M."/>
            <person name="Priest M."/>
            <person name="Roberts A."/>
            <person name="Saif S."/>
            <person name="Shea T."/>
            <person name="Sisk P."/>
            <person name="Sykes S."/>
            <person name="Wortman J."/>
            <person name="Nusbaum C."/>
            <person name="Birren B."/>
        </authorList>
    </citation>
    <scope>NUCLEOTIDE SEQUENCE [LARGE SCALE GENOMIC DNA]</scope>
    <source>
        <strain evidence="4 5">ATCC BAA-351</strain>
    </source>
</reference>
<evidence type="ECO:0000313" key="5">
    <source>
        <dbReference type="Proteomes" id="UP000013782"/>
    </source>
</evidence>
<dbReference type="STRING" id="160454.RV10_GL001954"/>
<dbReference type="InterPro" id="IPR000683">
    <property type="entry name" value="Gfo/Idh/MocA-like_OxRdtase_N"/>
</dbReference>
<dbReference type="PATRIC" id="fig|1158607.3.peg.1961"/>
<dbReference type="OrthoDB" id="9815825at2"/>
<dbReference type="RefSeq" id="WP_010756983.1">
    <property type="nucleotide sequence ID" value="NZ_ASWD01000001.1"/>
</dbReference>
<dbReference type="InterPro" id="IPR051317">
    <property type="entry name" value="Gfo/Idh/MocA_oxidoreduct"/>
</dbReference>